<reference evidence="1 2" key="1">
    <citation type="submission" date="2020-04" db="EMBL/GenBank/DDBJ databases">
        <title>MicrobeNet Type strains.</title>
        <authorList>
            <person name="Nicholson A.C."/>
        </authorList>
    </citation>
    <scope>NUCLEOTIDE SEQUENCE [LARGE SCALE GENOMIC DNA]</scope>
    <source>
        <strain evidence="1 2">ATCC 23612</strain>
    </source>
</reference>
<keyword evidence="2" id="KW-1185">Reference proteome</keyword>
<evidence type="ECO:0000313" key="2">
    <source>
        <dbReference type="Proteomes" id="UP000553209"/>
    </source>
</evidence>
<proteinExistence type="predicted"/>
<dbReference type="Proteomes" id="UP000553209">
    <property type="component" value="Unassembled WGS sequence"/>
</dbReference>
<gene>
    <name evidence="1" type="ORF">HGB44_20805</name>
</gene>
<organism evidence="1 2">
    <name type="scientific">Nocardiopsis alborubida</name>
    <dbReference type="NCBI Taxonomy" id="146802"/>
    <lineage>
        <taxon>Bacteria</taxon>
        <taxon>Bacillati</taxon>
        <taxon>Actinomycetota</taxon>
        <taxon>Actinomycetes</taxon>
        <taxon>Streptosporangiales</taxon>
        <taxon>Nocardiopsidaceae</taxon>
        <taxon>Nocardiopsis</taxon>
    </lineage>
</organism>
<name>A0A7X6RRY0_9ACTN</name>
<comment type="caution">
    <text evidence="1">The sequence shown here is derived from an EMBL/GenBank/DDBJ whole genome shotgun (WGS) entry which is preliminary data.</text>
</comment>
<dbReference type="AlphaFoldDB" id="A0A7X6RRY0"/>
<dbReference type="InterPro" id="IPR025591">
    <property type="entry name" value="RloB"/>
</dbReference>
<dbReference type="Pfam" id="PF13707">
    <property type="entry name" value="RloB"/>
    <property type="match status" value="1"/>
</dbReference>
<sequence length="213" mass="24716">MAPKKKRNTSLSPKKTGTKNLKRRYLIFCEDTYGGTTYFTKMKEKQRFSNVSIDIGDRHGEPYGLVLAAQKRQEFAHRRRGDQGTEYDEVWCVIDVEAPRPHDSLDRAMGLARDSGIEIAYANPCFELWLYLHQREPAGYLTTEQAIAKMEGLGCCYSRRKDFDPEHFLGQPQQEAIRRAELLEKRHQETLHPSKKNPWTNVHRLVRGLLDHA</sequence>
<accession>A0A7X6RRY0</accession>
<dbReference type="EMBL" id="JAAXPG010000020">
    <property type="protein sequence ID" value="NKZ00089.1"/>
    <property type="molecule type" value="Genomic_DNA"/>
</dbReference>
<evidence type="ECO:0000313" key="1">
    <source>
        <dbReference type="EMBL" id="NKZ00089.1"/>
    </source>
</evidence>
<protein>
    <submittedName>
        <fullName evidence="1">RloB domain-containing protein</fullName>
    </submittedName>
</protein>